<dbReference type="InParanoid" id="D8S004"/>
<dbReference type="Gramene" id="EFJ22388">
    <property type="protein sequence ID" value="EFJ22388"/>
    <property type="gene ID" value="SELMODRAFT_416661"/>
</dbReference>
<dbReference type="InterPro" id="IPR020568">
    <property type="entry name" value="Ribosomal_Su5_D2-typ_SF"/>
</dbReference>
<dbReference type="PANTHER" id="PTHR32472:SF10">
    <property type="entry name" value="DNA REPAIR PROTEIN RADA-LIKE PROTEIN"/>
    <property type="match status" value="1"/>
</dbReference>
<dbReference type="Pfam" id="PF13541">
    <property type="entry name" value="ChlI"/>
    <property type="match status" value="1"/>
</dbReference>
<proteinExistence type="predicted"/>
<dbReference type="KEGG" id="smo:SELMODRAFT_416661"/>
<protein>
    <recommendedName>
        <fullName evidence="3">Lon proteolytic domain-containing protein</fullName>
    </recommendedName>
</protein>
<dbReference type="HOGENOM" id="CLU_1565533_0_0_1"/>
<dbReference type="SUPFAM" id="SSF54211">
    <property type="entry name" value="Ribosomal protein S5 domain 2-like"/>
    <property type="match status" value="1"/>
</dbReference>
<organism evidence="2">
    <name type="scientific">Selaginella moellendorffii</name>
    <name type="common">Spikemoss</name>
    <dbReference type="NCBI Taxonomy" id="88036"/>
    <lineage>
        <taxon>Eukaryota</taxon>
        <taxon>Viridiplantae</taxon>
        <taxon>Streptophyta</taxon>
        <taxon>Embryophyta</taxon>
        <taxon>Tracheophyta</taxon>
        <taxon>Lycopodiopsida</taxon>
        <taxon>Selaginellales</taxon>
        <taxon>Selaginellaceae</taxon>
        <taxon>Selaginella</taxon>
    </lineage>
</organism>
<dbReference type="Gene3D" id="3.30.230.10">
    <property type="match status" value="1"/>
</dbReference>
<evidence type="ECO:0000313" key="2">
    <source>
        <dbReference type="Proteomes" id="UP000001514"/>
    </source>
</evidence>
<keyword evidence="2" id="KW-1185">Reference proteome</keyword>
<dbReference type="STRING" id="88036.D8S004"/>
<dbReference type="Proteomes" id="UP000001514">
    <property type="component" value="Unassembled WGS sequence"/>
</dbReference>
<dbReference type="EMBL" id="GL377596">
    <property type="protein sequence ID" value="EFJ22388.1"/>
    <property type="molecule type" value="Genomic_DNA"/>
</dbReference>
<evidence type="ECO:0000313" key="1">
    <source>
        <dbReference type="EMBL" id="EFJ22388.1"/>
    </source>
</evidence>
<accession>D8S004</accession>
<evidence type="ECO:0008006" key="3">
    <source>
        <dbReference type="Google" id="ProtNLM"/>
    </source>
</evidence>
<dbReference type="PANTHER" id="PTHR32472">
    <property type="entry name" value="DNA REPAIR PROTEIN RADA"/>
    <property type="match status" value="1"/>
</dbReference>
<dbReference type="InterPro" id="IPR014721">
    <property type="entry name" value="Ribsml_uS5_D2-typ_fold_subgr"/>
</dbReference>
<sequence>MILPLHLYLYVRLDAVMPGFSLEEPATDIAVAVAIASGYIERPVPRDTVFVGELGLGGELHFVAQLKRRLFEASKLGFKKCIVPQELAPAAKEWSHGSSGCVFGRRRGVWCTYNLAAYTNFKCSKARSSNMIGGLDCSLSLNKHHPEEGGGAVIVSYLGQCSCDPFLVVQS</sequence>
<name>D8S004_SELML</name>
<gene>
    <name evidence="1" type="ORF">SELMODRAFT_416661</name>
</gene>
<reference evidence="1 2" key="1">
    <citation type="journal article" date="2011" name="Science">
        <title>The Selaginella genome identifies genetic changes associated with the evolution of vascular plants.</title>
        <authorList>
            <person name="Banks J.A."/>
            <person name="Nishiyama T."/>
            <person name="Hasebe M."/>
            <person name="Bowman J.L."/>
            <person name="Gribskov M."/>
            <person name="dePamphilis C."/>
            <person name="Albert V.A."/>
            <person name="Aono N."/>
            <person name="Aoyama T."/>
            <person name="Ambrose B.A."/>
            <person name="Ashton N.W."/>
            <person name="Axtell M.J."/>
            <person name="Barker E."/>
            <person name="Barker M.S."/>
            <person name="Bennetzen J.L."/>
            <person name="Bonawitz N.D."/>
            <person name="Chapple C."/>
            <person name="Cheng C."/>
            <person name="Correa L.G."/>
            <person name="Dacre M."/>
            <person name="DeBarry J."/>
            <person name="Dreyer I."/>
            <person name="Elias M."/>
            <person name="Engstrom E.M."/>
            <person name="Estelle M."/>
            <person name="Feng L."/>
            <person name="Finet C."/>
            <person name="Floyd S.K."/>
            <person name="Frommer W.B."/>
            <person name="Fujita T."/>
            <person name="Gramzow L."/>
            <person name="Gutensohn M."/>
            <person name="Harholt J."/>
            <person name="Hattori M."/>
            <person name="Heyl A."/>
            <person name="Hirai T."/>
            <person name="Hiwatashi Y."/>
            <person name="Ishikawa M."/>
            <person name="Iwata M."/>
            <person name="Karol K.G."/>
            <person name="Koehler B."/>
            <person name="Kolukisaoglu U."/>
            <person name="Kubo M."/>
            <person name="Kurata T."/>
            <person name="Lalonde S."/>
            <person name="Li K."/>
            <person name="Li Y."/>
            <person name="Litt A."/>
            <person name="Lyons E."/>
            <person name="Manning G."/>
            <person name="Maruyama T."/>
            <person name="Michael T.P."/>
            <person name="Mikami K."/>
            <person name="Miyazaki S."/>
            <person name="Morinaga S."/>
            <person name="Murata T."/>
            <person name="Mueller-Roeber B."/>
            <person name="Nelson D.R."/>
            <person name="Obara M."/>
            <person name="Oguri Y."/>
            <person name="Olmstead R.G."/>
            <person name="Onodera N."/>
            <person name="Petersen B.L."/>
            <person name="Pils B."/>
            <person name="Prigge M."/>
            <person name="Rensing S.A."/>
            <person name="Riano-Pachon D.M."/>
            <person name="Roberts A.W."/>
            <person name="Sato Y."/>
            <person name="Scheller H.V."/>
            <person name="Schulz B."/>
            <person name="Schulz C."/>
            <person name="Shakirov E.V."/>
            <person name="Shibagaki N."/>
            <person name="Shinohara N."/>
            <person name="Shippen D.E."/>
            <person name="Soerensen I."/>
            <person name="Sotooka R."/>
            <person name="Sugimoto N."/>
            <person name="Sugita M."/>
            <person name="Sumikawa N."/>
            <person name="Tanurdzic M."/>
            <person name="Theissen G."/>
            <person name="Ulvskov P."/>
            <person name="Wakazuki S."/>
            <person name="Weng J.K."/>
            <person name="Willats W.W."/>
            <person name="Wipf D."/>
            <person name="Wolf P.G."/>
            <person name="Yang L."/>
            <person name="Zimmer A.D."/>
            <person name="Zhu Q."/>
            <person name="Mitros T."/>
            <person name="Hellsten U."/>
            <person name="Loque D."/>
            <person name="Otillar R."/>
            <person name="Salamov A."/>
            <person name="Schmutz J."/>
            <person name="Shapiro H."/>
            <person name="Lindquist E."/>
            <person name="Lucas S."/>
            <person name="Rokhsar D."/>
            <person name="Grigoriev I.V."/>
        </authorList>
    </citation>
    <scope>NUCLEOTIDE SEQUENCE [LARGE SCALE GENOMIC DNA]</scope>
</reference>
<dbReference type="AlphaFoldDB" id="D8S004"/>